<evidence type="ECO:0000256" key="12">
    <source>
        <dbReference type="SAM" id="SignalP"/>
    </source>
</evidence>
<dbReference type="AlphaFoldDB" id="A0A1I0WW86"/>
<dbReference type="PANTHER" id="PTHR30069">
    <property type="entry name" value="TONB-DEPENDENT OUTER MEMBRANE RECEPTOR"/>
    <property type="match status" value="1"/>
</dbReference>
<proteinExistence type="inferred from homology"/>
<evidence type="ECO:0000256" key="7">
    <source>
        <dbReference type="ARBA" id="ARBA00023136"/>
    </source>
</evidence>
<dbReference type="InterPro" id="IPR036942">
    <property type="entry name" value="Beta-barrel_TonB_sf"/>
</dbReference>
<gene>
    <name evidence="15" type="ORF">SAMN04489723_102353</name>
</gene>
<keyword evidence="3 10" id="KW-1134">Transmembrane beta strand</keyword>
<dbReference type="Gene3D" id="2.40.170.20">
    <property type="entry name" value="TonB-dependent receptor, beta-barrel domain"/>
    <property type="match status" value="1"/>
</dbReference>
<dbReference type="RefSeq" id="WP_092894889.1">
    <property type="nucleotide sequence ID" value="NZ_FOKK01000002.1"/>
</dbReference>
<dbReference type="OrthoDB" id="1109239at2"/>
<dbReference type="PROSITE" id="PS52016">
    <property type="entry name" value="TONB_DEPENDENT_REC_3"/>
    <property type="match status" value="1"/>
</dbReference>
<evidence type="ECO:0000313" key="15">
    <source>
        <dbReference type="EMBL" id="SFA92834.1"/>
    </source>
</evidence>
<dbReference type="InterPro" id="IPR000531">
    <property type="entry name" value="Beta-barrel_TonB"/>
</dbReference>
<dbReference type="Pfam" id="PF13715">
    <property type="entry name" value="CarbopepD_reg_2"/>
    <property type="match status" value="1"/>
</dbReference>
<keyword evidence="7 10" id="KW-0472">Membrane</keyword>
<dbReference type="Pfam" id="PF00593">
    <property type="entry name" value="TonB_dep_Rec_b-barrel"/>
    <property type="match status" value="1"/>
</dbReference>
<evidence type="ECO:0000256" key="11">
    <source>
        <dbReference type="RuleBase" id="RU003357"/>
    </source>
</evidence>
<dbReference type="Gene3D" id="2.170.130.10">
    <property type="entry name" value="TonB-dependent receptor, plug domain"/>
    <property type="match status" value="1"/>
</dbReference>
<dbReference type="GO" id="GO:0009279">
    <property type="term" value="C:cell outer membrane"/>
    <property type="evidence" value="ECO:0007669"/>
    <property type="project" value="UniProtKB-SubCell"/>
</dbReference>
<dbReference type="InterPro" id="IPR037066">
    <property type="entry name" value="Plug_dom_sf"/>
</dbReference>
<protein>
    <submittedName>
        <fullName evidence="15">Outer membrane receptor for ferrienterochelin and colicins</fullName>
    </submittedName>
</protein>
<dbReference type="InterPro" id="IPR012910">
    <property type="entry name" value="Plug_dom"/>
</dbReference>
<evidence type="ECO:0000259" key="14">
    <source>
        <dbReference type="Pfam" id="PF07715"/>
    </source>
</evidence>
<name>A0A1I0WW86_9BACT</name>
<dbReference type="EMBL" id="FOKK01000002">
    <property type="protein sequence ID" value="SFA92834.1"/>
    <property type="molecule type" value="Genomic_DNA"/>
</dbReference>
<keyword evidence="6 11" id="KW-0798">TonB box</keyword>
<dbReference type="PANTHER" id="PTHR30069:SF29">
    <property type="entry name" value="HEMOGLOBIN AND HEMOGLOBIN-HAPTOGLOBIN-BINDING PROTEIN 1-RELATED"/>
    <property type="match status" value="1"/>
</dbReference>
<organism evidence="15 16">
    <name type="scientific">Algoriphagus aquimarinus</name>
    <dbReference type="NCBI Taxonomy" id="237018"/>
    <lineage>
        <taxon>Bacteria</taxon>
        <taxon>Pseudomonadati</taxon>
        <taxon>Bacteroidota</taxon>
        <taxon>Cytophagia</taxon>
        <taxon>Cytophagales</taxon>
        <taxon>Cyclobacteriaceae</taxon>
        <taxon>Algoriphagus</taxon>
    </lineage>
</organism>
<evidence type="ECO:0000256" key="8">
    <source>
        <dbReference type="ARBA" id="ARBA00023170"/>
    </source>
</evidence>
<evidence type="ECO:0000256" key="6">
    <source>
        <dbReference type="ARBA" id="ARBA00023077"/>
    </source>
</evidence>
<evidence type="ECO:0000256" key="3">
    <source>
        <dbReference type="ARBA" id="ARBA00022452"/>
    </source>
</evidence>
<dbReference type="InterPro" id="IPR039426">
    <property type="entry name" value="TonB-dep_rcpt-like"/>
</dbReference>
<dbReference type="InterPro" id="IPR008969">
    <property type="entry name" value="CarboxyPept-like_regulatory"/>
</dbReference>
<dbReference type="CDD" id="cd01347">
    <property type="entry name" value="ligand_gated_channel"/>
    <property type="match status" value="1"/>
</dbReference>
<accession>A0A1I0WW86</accession>
<sequence>MHRFNLNKHFLLFLLLLLAMPLWTQAQTVLKGKVVNTKGEAVSHATIWLAELKGEVADEQGNFTLTKLPKEGKLKISAVGFETIWSTWPAGKTSESFVLSASTSELETVVVTGNFEPQSARQSVYQVRTISSEVIQNRAPRNIQEVLSTELGIRFSQDNALGSSNMELLGMSGQNVKILIDGIPMVGRQGTSNEININQIDINRIERVEIVEGPMSVVYGADALAGVINIITKSDGSEKFDVKARVQEETVGNEYSPFDGKGTHIRSVTGSYKFKNWDFGASFSQNNFGGWKGEETGREYEWLPKDQNFLNLKAGWGNESLNLEYQLDFLDETVFSYGPEARLEMLDQEFITSRWMHRLSGRWDTNSKFGVTWQGAFTDYARESQTWVTNARTGEHYQSQAPGTNTTIDYIGFSWRMIGDWKIAEKFKLQPGIDLNLENGSGERITENEGIQDYAVFLSGEWSPISTIKIKPGLRKSWNSAYDTPALIPSLNTKFALNENLDLRLAYANGFRAPSIRELYFNFFDASHSITGNPDLKAETSNSFNGSLDWKTEVNPTWKTSTVLGAFYNDVKDRIAYGQDPDNIQVTTLFNVEHYKTTGFTLNQAHSFKNLTANIGFSYIGRYNLLSEEQTVVPQMSWTPEVNANLTYQISPWRSTATLFYKWTGALPGYETTADSEGNPSATQIMLDGYHWMDISFKKDFGGHLSVNAGARNILDVKQISSTSQGGDAHGTGTQRPVGYGRSYFLGLTYQLNK</sequence>
<dbReference type="GO" id="GO:0015344">
    <property type="term" value="F:siderophore uptake transmembrane transporter activity"/>
    <property type="evidence" value="ECO:0007669"/>
    <property type="project" value="TreeGrafter"/>
</dbReference>
<evidence type="ECO:0000256" key="1">
    <source>
        <dbReference type="ARBA" id="ARBA00004571"/>
    </source>
</evidence>
<dbReference type="Proteomes" id="UP000198790">
    <property type="component" value="Unassembled WGS sequence"/>
</dbReference>
<keyword evidence="8 15" id="KW-0675">Receptor</keyword>
<keyword evidence="16" id="KW-1185">Reference proteome</keyword>
<comment type="similarity">
    <text evidence="10 11">Belongs to the TonB-dependent receptor family.</text>
</comment>
<evidence type="ECO:0000259" key="13">
    <source>
        <dbReference type="Pfam" id="PF00593"/>
    </source>
</evidence>
<evidence type="ECO:0000256" key="10">
    <source>
        <dbReference type="PROSITE-ProRule" id="PRU01360"/>
    </source>
</evidence>
<dbReference type="Pfam" id="PF07715">
    <property type="entry name" value="Plug"/>
    <property type="match status" value="1"/>
</dbReference>
<keyword evidence="9 10" id="KW-0998">Cell outer membrane</keyword>
<dbReference type="GO" id="GO:0044718">
    <property type="term" value="P:siderophore transmembrane transport"/>
    <property type="evidence" value="ECO:0007669"/>
    <property type="project" value="TreeGrafter"/>
</dbReference>
<feature type="domain" description="TonB-dependent receptor plug" evidence="14">
    <location>
        <begin position="121"/>
        <end position="227"/>
    </location>
</feature>
<dbReference type="SUPFAM" id="SSF49464">
    <property type="entry name" value="Carboxypeptidase regulatory domain-like"/>
    <property type="match status" value="1"/>
</dbReference>
<keyword evidence="5 12" id="KW-0732">Signal</keyword>
<evidence type="ECO:0000256" key="2">
    <source>
        <dbReference type="ARBA" id="ARBA00022448"/>
    </source>
</evidence>
<comment type="subcellular location">
    <subcellularLocation>
        <location evidence="1 10">Cell outer membrane</location>
        <topology evidence="1 10">Multi-pass membrane protein</topology>
    </subcellularLocation>
</comment>
<feature type="chain" id="PRO_5011732745" evidence="12">
    <location>
        <begin position="27"/>
        <end position="754"/>
    </location>
</feature>
<feature type="signal peptide" evidence="12">
    <location>
        <begin position="1"/>
        <end position="26"/>
    </location>
</feature>
<evidence type="ECO:0000256" key="9">
    <source>
        <dbReference type="ARBA" id="ARBA00023237"/>
    </source>
</evidence>
<keyword evidence="4 10" id="KW-0812">Transmembrane</keyword>
<keyword evidence="2 10" id="KW-0813">Transport</keyword>
<evidence type="ECO:0000313" key="16">
    <source>
        <dbReference type="Proteomes" id="UP000198790"/>
    </source>
</evidence>
<dbReference type="STRING" id="237018.SAMN04489723_102353"/>
<evidence type="ECO:0000256" key="5">
    <source>
        <dbReference type="ARBA" id="ARBA00022729"/>
    </source>
</evidence>
<feature type="domain" description="TonB-dependent receptor-like beta-barrel" evidence="13">
    <location>
        <begin position="260"/>
        <end position="714"/>
    </location>
</feature>
<dbReference type="SUPFAM" id="SSF56935">
    <property type="entry name" value="Porins"/>
    <property type="match status" value="1"/>
</dbReference>
<evidence type="ECO:0000256" key="4">
    <source>
        <dbReference type="ARBA" id="ARBA00022692"/>
    </source>
</evidence>
<reference evidence="15 16" key="1">
    <citation type="submission" date="2016-10" db="EMBL/GenBank/DDBJ databases">
        <authorList>
            <person name="de Groot N.N."/>
        </authorList>
    </citation>
    <scope>NUCLEOTIDE SEQUENCE [LARGE SCALE GENOMIC DNA]</scope>
    <source>
        <strain evidence="15 16">DSM 23399</strain>
    </source>
</reference>